<organism evidence="1 2">
    <name type="scientific">Hymenobacter montanus</name>
    <dbReference type="NCBI Taxonomy" id="2771359"/>
    <lineage>
        <taxon>Bacteria</taxon>
        <taxon>Pseudomonadati</taxon>
        <taxon>Bacteroidota</taxon>
        <taxon>Cytophagia</taxon>
        <taxon>Cytophagales</taxon>
        <taxon>Hymenobacteraceae</taxon>
        <taxon>Hymenobacter</taxon>
    </lineage>
</organism>
<evidence type="ECO:0000313" key="1">
    <source>
        <dbReference type="EMBL" id="MBD2769723.1"/>
    </source>
</evidence>
<protein>
    <submittedName>
        <fullName evidence="1">Uncharacterized protein</fullName>
    </submittedName>
</protein>
<evidence type="ECO:0000313" key="2">
    <source>
        <dbReference type="Proteomes" id="UP000612233"/>
    </source>
</evidence>
<comment type="caution">
    <text evidence="1">The sequence shown here is derived from an EMBL/GenBank/DDBJ whole genome shotgun (WGS) entry which is preliminary data.</text>
</comment>
<name>A0A927BGZ1_9BACT</name>
<dbReference type="AlphaFoldDB" id="A0A927BGZ1"/>
<gene>
    <name evidence="1" type="ORF">IC235_17675</name>
</gene>
<proteinExistence type="predicted"/>
<accession>A0A927BGZ1</accession>
<keyword evidence="2" id="KW-1185">Reference proteome</keyword>
<reference evidence="1" key="1">
    <citation type="submission" date="2020-09" db="EMBL/GenBank/DDBJ databases">
        <authorList>
            <person name="Kim M.K."/>
        </authorList>
    </citation>
    <scope>NUCLEOTIDE SEQUENCE</scope>
    <source>
        <strain evidence="1">BT664</strain>
    </source>
</reference>
<dbReference type="EMBL" id="JACXAD010000022">
    <property type="protein sequence ID" value="MBD2769723.1"/>
    <property type="molecule type" value="Genomic_DNA"/>
</dbReference>
<dbReference type="RefSeq" id="WP_191006531.1">
    <property type="nucleotide sequence ID" value="NZ_JACXAD010000022.1"/>
</dbReference>
<sequence length="102" mass="11895">MGINISAVRLRYILPVENYPITDDVPGWDAGRYGGDNEVPTAEGVEWVRPEWDTDFGHNRPADLDVFRDWVLANIPEGCQERWLDIIERMRADEGIWLYFGW</sequence>
<dbReference type="Proteomes" id="UP000612233">
    <property type="component" value="Unassembled WGS sequence"/>
</dbReference>